<dbReference type="KEGG" id="xak:KIMC2_07030"/>
<keyword evidence="7" id="KW-1278">Translocase</keyword>
<keyword evidence="8" id="KW-0472">Membrane</keyword>
<organism evidence="10 11">
    <name type="scientific">Xylocopilactobacillus apis</name>
    <dbReference type="NCBI Taxonomy" id="2932183"/>
    <lineage>
        <taxon>Bacteria</taxon>
        <taxon>Bacillati</taxon>
        <taxon>Bacillota</taxon>
        <taxon>Bacilli</taxon>
        <taxon>Lactobacillales</taxon>
        <taxon>Lactobacillaceae</taxon>
        <taxon>Xylocopilactobacillus</taxon>
    </lineage>
</organism>
<dbReference type="EMBL" id="AP026801">
    <property type="protein sequence ID" value="BDR56141.1"/>
    <property type="molecule type" value="Genomic_DNA"/>
</dbReference>
<evidence type="ECO:0000256" key="7">
    <source>
        <dbReference type="ARBA" id="ARBA00022967"/>
    </source>
</evidence>
<sequence>MIKIHNLSYQADNKVLFQNLNFSVDEGDSLLLTGPSGSGKSTILKIIARLVAIQQGEIFLDQQNISDLPIENYRQKVSYAAQSVQLFGETVRDNLDLPFLVRNLPIDEQQEISGLEKMELPAEYLDKSINDISGGERQRVGVLRNLLFPPQVLLLDEISTGLDSDTKSKIWQVIDQLQEENHFSLISVSHDPEEISQAKRKIQIGGSNE</sequence>
<keyword evidence="2" id="KW-1003">Cell membrane</keyword>
<keyword evidence="5" id="KW-0547">Nucleotide-binding</keyword>
<evidence type="ECO:0000259" key="9">
    <source>
        <dbReference type="PROSITE" id="PS50893"/>
    </source>
</evidence>
<dbReference type="SMART" id="SM00382">
    <property type="entry name" value="AAA"/>
    <property type="match status" value="1"/>
</dbReference>
<dbReference type="AlphaFoldDB" id="A0AAU9D0Y4"/>
<keyword evidence="1" id="KW-0813">Transport</keyword>
<evidence type="ECO:0000256" key="3">
    <source>
        <dbReference type="ARBA" id="ARBA00022519"/>
    </source>
</evidence>
<keyword evidence="4" id="KW-0592">Phosphate transport</keyword>
<evidence type="ECO:0000256" key="2">
    <source>
        <dbReference type="ARBA" id="ARBA00022475"/>
    </source>
</evidence>
<reference evidence="10 11" key="1">
    <citation type="journal article" date="2023" name="Microbiol. Spectr.">
        <title>Symbiosis of Carpenter Bees with Uncharacterized Lactic Acid Bacteria Showing NAD Auxotrophy.</title>
        <authorList>
            <person name="Kawasaki S."/>
            <person name="Ozawa K."/>
            <person name="Mori T."/>
            <person name="Yamamoto A."/>
            <person name="Ito M."/>
            <person name="Ohkuma M."/>
            <person name="Sakamoto M."/>
            <person name="Matsutani M."/>
        </authorList>
    </citation>
    <scope>NUCLEOTIDE SEQUENCE [LARGE SCALE GENOMIC DNA]</scope>
    <source>
        <strain evidence="10 11">KimC2</strain>
    </source>
</reference>
<evidence type="ECO:0000256" key="8">
    <source>
        <dbReference type="ARBA" id="ARBA00023136"/>
    </source>
</evidence>
<keyword evidence="3" id="KW-0997">Cell inner membrane</keyword>
<gene>
    <name evidence="10" type="ORF">KIMC2_07030</name>
</gene>
<evidence type="ECO:0000313" key="11">
    <source>
        <dbReference type="Proteomes" id="UP001321804"/>
    </source>
</evidence>
<evidence type="ECO:0000256" key="5">
    <source>
        <dbReference type="ARBA" id="ARBA00022741"/>
    </source>
</evidence>
<dbReference type="GO" id="GO:0016887">
    <property type="term" value="F:ATP hydrolysis activity"/>
    <property type="evidence" value="ECO:0007669"/>
    <property type="project" value="InterPro"/>
</dbReference>
<proteinExistence type="predicted"/>
<dbReference type="InterPro" id="IPR017871">
    <property type="entry name" value="ABC_transporter-like_CS"/>
</dbReference>
<evidence type="ECO:0000256" key="6">
    <source>
        <dbReference type="ARBA" id="ARBA00022840"/>
    </source>
</evidence>
<dbReference type="Proteomes" id="UP001321804">
    <property type="component" value="Chromosome"/>
</dbReference>
<evidence type="ECO:0000256" key="1">
    <source>
        <dbReference type="ARBA" id="ARBA00022448"/>
    </source>
</evidence>
<name>A0AAU9D0Y4_9LACO</name>
<dbReference type="PANTHER" id="PTHR43423:SF12">
    <property type="entry name" value="IRON EXPORT ATP-BINDING PROTEIN FETA-RELATED"/>
    <property type="match status" value="1"/>
</dbReference>
<dbReference type="GO" id="GO:0005524">
    <property type="term" value="F:ATP binding"/>
    <property type="evidence" value="ECO:0007669"/>
    <property type="project" value="UniProtKB-KW"/>
</dbReference>
<dbReference type="GO" id="GO:0006817">
    <property type="term" value="P:phosphate ion transport"/>
    <property type="evidence" value="ECO:0007669"/>
    <property type="project" value="UniProtKB-KW"/>
</dbReference>
<dbReference type="InterPro" id="IPR027417">
    <property type="entry name" value="P-loop_NTPase"/>
</dbReference>
<protein>
    <submittedName>
        <fullName evidence="10">ABC transporter ATP-binding protein</fullName>
    </submittedName>
</protein>
<evidence type="ECO:0000313" key="10">
    <source>
        <dbReference type="EMBL" id="BDR56141.1"/>
    </source>
</evidence>
<keyword evidence="6 10" id="KW-0067">ATP-binding</keyword>
<dbReference type="PANTHER" id="PTHR43423">
    <property type="entry name" value="ABC TRANSPORTER I FAMILY MEMBER 17"/>
    <property type="match status" value="1"/>
</dbReference>
<dbReference type="InterPro" id="IPR003593">
    <property type="entry name" value="AAA+_ATPase"/>
</dbReference>
<dbReference type="PROSITE" id="PS50893">
    <property type="entry name" value="ABC_TRANSPORTER_2"/>
    <property type="match status" value="1"/>
</dbReference>
<dbReference type="RefSeq" id="WP_317698010.1">
    <property type="nucleotide sequence ID" value="NZ_AP026801.1"/>
</dbReference>
<dbReference type="PROSITE" id="PS00211">
    <property type="entry name" value="ABC_TRANSPORTER_1"/>
    <property type="match status" value="1"/>
</dbReference>
<evidence type="ECO:0000256" key="4">
    <source>
        <dbReference type="ARBA" id="ARBA00022592"/>
    </source>
</evidence>
<keyword evidence="11" id="KW-1185">Reference proteome</keyword>
<dbReference type="CDD" id="cd03228">
    <property type="entry name" value="ABCC_MRP_Like"/>
    <property type="match status" value="1"/>
</dbReference>
<accession>A0AAU9D0Y4</accession>
<feature type="domain" description="ABC transporter" evidence="9">
    <location>
        <begin position="2"/>
        <end position="208"/>
    </location>
</feature>
<dbReference type="InterPro" id="IPR003439">
    <property type="entry name" value="ABC_transporter-like_ATP-bd"/>
</dbReference>
<dbReference type="Gene3D" id="3.40.50.300">
    <property type="entry name" value="P-loop containing nucleotide triphosphate hydrolases"/>
    <property type="match status" value="1"/>
</dbReference>
<dbReference type="SUPFAM" id="SSF52540">
    <property type="entry name" value="P-loop containing nucleoside triphosphate hydrolases"/>
    <property type="match status" value="1"/>
</dbReference>
<dbReference type="Pfam" id="PF00005">
    <property type="entry name" value="ABC_tran"/>
    <property type="match status" value="1"/>
</dbReference>